<keyword evidence="4" id="KW-1185">Reference proteome</keyword>
<proteinExistence type="predicted"/>
<feature type="domain" description="Secretion system C-terminal sorting" evidence="2">
    <location>
        <begin position="153"/>
        <end position="216"/>
    </location>
</feature>
<name>A0ABT6XT97_9FLAO</name>
<evidence type="ECO:0000256" key="1">
    <source>
        <dbReference type="ARBA" id="ARBA00022729"/>
    </source>
</evidence>
<dbReference type="Pfam" id="PF18962">
    <property type="entry name" value="Por_Secre_tail"/>
    <property type="match status" value="1"/>
</dbReference>
<dbReference type="NCBIfam" id="TIGR04183">
    <property type="entry name" value="Por_Secre_tail"/>
    <property type="match status" value="1"/>
</dbReference>
<dbReference type="RefSeq" id="WP_283239988.1">
    <property type="nucleotide sequence ID" value="NZ_JASGBP010000010.1"/>
</dbReference>
<evidence type="ECO:0000313" key="4">
    <source>
        <dbReference type="Proteomes" id="UP001230035"/>
    </source>
</evidence>
<evidence type="ECO:0000259" key="2">
    <source>
        <dbReference type="Pfam" id="PF18962"/>
    </source>
</evidence>
<dbReference type="InterPro" id="IPR026444">
    <property type="entry name" value="Secre_tail"/>
</dbReference>
<dbReference type="Proteomes" id="UP001230035">
    <property type="component" value="Unassembled WGS sequence"/>
</dbReference>
<gene>
    <name evidence="3" type="ORF">QHT84_12935</name>
</gene>
<reference evidence="3 4" key="1">
    <citation type="submission" date="2023-05" db="EMBL/GenBank/DDBJ databases">
        <title>Flavobacterium sedimenti sp. nov., isolated from the sediment.</title>
        <authorList>
            <person name="Wu N."/>
        </authorList>
    </citation>
    <scope>NUCLEOTIDE SEQUENCE [LARGE SCALE GENOMIC DNA]</scope>
    <source>
        <strain evidence="3 4">YZ-48</strain>
    </source>
</reference>
<accession>A0ABT6XT97</accession>
<dbReference type="Gene3D" id="2.60.40.1220">
    <property type="match status" value="1"/>
</dbReference>
<comment type="caution">
    <text evidence="3">The sequence shown here is derived from an EMBL/GenBank/DDBJ whole genome shotgun (WGS) entry which is preliminary data.</text>
</comment>
<evidence type="ECO:0000313" key="3">
    <source>
        <dbReference type="EMBL" id="MDI9258323.1"/>
    </source>
</evidence>
<dbReference type="InterPro" id="IPR014755">
    <property type="entry name" value="Cu-Rt/internalin_Ig-like"/>
</dbReference>
<organism evidence="3 4">
    <name type="scientific">Flavobacterium sedimenticola</name>
    <dbReference type="NCBI Taxonomy" id="3043286"/>
    <lineage>
        <taxon>Bacteria</taxon>
        <taxon>Pseudomonadati</taxon>
        <taxon>Bacteroidota</taxon>
        <taxon>Flavobacteriia</taxon>
        <taxon>Flavobacteriales</taxon>
        <taxon>Flavobacteriaceae</taxon>
        <taxon>Flavobacterium</taxon>
    </lineage>
</organism>
<protein>
    <submittedName>
        <fullName evidence="3">T9SS type A sorting domain-containing protein</fullName>
    </submittedName>
</protein>
<feature type="non-terminal residue" evidence="3">
    <location>
        <position position="1"/>
    </location>
</feature>
<dbReference type="EMBL" id="JASGBP010000010">
    <property type="protein sequence ID" value="MDI9258323.1"/>
    <property type="molecule type" value="Genomic_DNA"/>
</dbReference>
<keyword evidence="1" id="KW-0732">Signal</keyword>
<sequence>VNPICAGATLNALPTTSNNGVTGTWAPTLNNTDTTTYTFTPTAGQCATTTTLTITVNTTPAPTGNNTQNFNVENLSDVTIADLIINPTNVIWYDTLSDALSGNNPLPLDTVLENGQNYFAVNTIDGCLSEPFEIVVSVTLNTISFDNSSITAYPSPTTGIVYLKSRLNILHISVIDTLGQILISKQTNSNENTIDLSSLANSIYYVKVNSENGFKIIRIIKK</sequence>